<evidence type="ECO:0000313" key="2">
    <source>
        <dbReference type="EMBL" id="CAB1455266.1"/>
    </source>
</evidence>
<sequence>MRKIPPQGRSCPRGGQQQQDQLLRYSVRDHTSAEDERGCAFADMHLEAMKSRRKRRSLFLTPLANHPSSTRSNFPAAPPHSRVLVCAPHSVLTPANTCPLSSVGKEIRVSTGVMAKQREEEGLRRLEQSFTFWPHPKRERVQSGSHSPIPPSCTLQSCPTIFHASPPPPPPPPPPPLPPPLPSASCRELIPHAEVVLAQNPDCSRYDDSIWEDSKCEDSICKDSRCEDLICKDSRCEDTKCEDSRCEDSKCEDSICKDSRYEDYRYEDSRCEHSRCEDSNCKDSRCEDSICKDSRCEDSICKHSRYEDSKCEDSICKDSRYEDYRYEDSRCEHSRCEDSKCEESRCEDSICKDSRCEDFICKDSRCEDCEDSKC</sequence>
<organism evidence="2 3">
    <name type="scientific">Pleuronectes platessa</name>
    <name type="common">European plaice</name>
    <dbReference type="NCBI Taxonomy" id="8262"/>
    <lineage>
        <taxon>Eukaryota</taxon>
        <taxon>Metazoa</taxon>
        <taxon>Chordata</taxon>
        <taxon>Craniata</taxon>
        <taxon>Vertebrata</taxon>
        <taxon>Euteleostomi</taxon>
        <taxon>Actinopterygii</taxon>
        <taxon>Neopterygii</taxon>
        <taxon>Teleostei</taxon>
        <taxon>Neoteleostei</taxon>
        <taxon>Acanthomorphata</taxon>
        <taxon>Carangaria</taxon>
        <taxon>Pleuronectiformes</taxon>
        <taxon>Pleuronectoidei</taxon>
        <taxon>Pleuronectidae</taxon>
        <taxon>Pleuronectes</taxon>
    </lineage>
</organism>
<comment type="caution">
    <text evidence="2">The sequence shown here is derived from an EMBL/GenBank/DDBJ whole genome shotgun (WGS) entry which is preliminary data.</text>
</comment>
<gene>
    <name evidence="2" type="ORF">PLEPLA_LOCUS43041</name>
</gene>
<evidence type="ECO:0000256" key="1">
    <source>
        <dbReference type="SAM" id="MobiDB-lite"/>
    </source>
</evidence>
<name>A0A9N7Z952_PLEPL</name>
<protein>
    <submittedName>
        <fullName evidence="2">Uncharacterized protein</fullName>
    </submittedName>
</protein>
<feature type="compositionally biased region" description="Pro residues" evidence="1">
    <location>
        <begin position="165"/>
        <end position="182"/>
    </location>
</feature>
<dbReference type="Proteomes" id="UP001153269">
    <property type="component" value="Unassembled WGS sequence"/>
</dbReference>
<dbReference type="AlphaFoldDB" id="A0A9N7Z952"/>
<proteinExistence type="predicted"/>
<feature type="region of interest" description="Disordered" evidence="1">
    <location>
        <begin position="164"/>
        <end position="184"/>
    </location>
</feature>
<keyword evidence="3" id="KW-1185">Reference proteome</keyword>
<evidence type="ECO:0000313" key="3">
    <source>
        <dbReference type="Proteomes" id="UP001153269"/>
    </source>
</evidence>
<dbReference type="EMBL" id="CADEAL010004247">
    <property type="protein sequence ID" value="CAB1455266.1"/>
    <property type="molecule type" value="Genomic_DNA"/>
</dbReference>
<reference evidence="2" key="1">
    <citation type="submission" date="2020-03" db="EMBL/GenBank/DDBJ databases">
        <authorList>
            <person name="Weist P."/>
        </authorList>
    </citation>
    <scope>NUCLEOTIDE SEQUENCE</scope>
</reference>
<accession>A0A9N7Z952</accession>
<feature type="region of interest" description="Disordered" evidence="1">
    <location>
        <begin position="1"/>
        <end position="21"/>
    </location>
</feature>